<dbReference type="EMBL" id="BQNB010016220">
    <property type="protein sequence ID" value="GJT49240.1"/>
    <property type="molecule type" value="Genomic_DNA"/>
</dbReference>
<reference evidence="2" key="2">
    <citation type="submission" date="2022-01" db="EMBL/GenBank/DDBJ databases">
        <authorList>
            <person name="Yamashiro T."/>
            <person name="Shiraishi A."/>
            <person name="Satake H."/>
            <person name="Nakayama K."/>
        </authorList>
    </citation>
    <scope>NUCLEOTIDE SEQUENCE</scope>
</reference>
<proteinExistence type="predicted"/>
<keyword evidence="1" id="KW-1133">Transmembrane helix</keyword>
<comment type="caution">
    <text evidence="2">The sequence shown here is derived from an EMBL/GenBank/DDBJ whole genome shotgun (WGS) entry which is preliminary data.</text>
</comment>
<feature type="transmembrane region" description="Helical" evidence="1">
    <location>
        <begin position="12"/>
        <end position="28"/>
    </location>
</feature>
<evidence type="ECO:0000313" key="2">
    <source>
        <dbReference type="EMBL" id="GJT49240.1"/>
    </source>
</evidence>
<keyword evidence="1" id="KW-0472">Membrane</keyword>
<reference evidence="2" key="1">
    <citation type="journal article" date="2022" name="Int. J. Mol. Sci.">
        <title>Draft Genome of Tanacetum Coccineum: Genomic Comparison of Closely Related Tanacetum-Family Plants.</title>
        <authorList>
            <person name="Yamashiro T."/>
            <person name="Shiraishi A."/>
            <person name="Nakayama K."/>
            <person name="Satake H."/>
        </authorList>
    </citation>
    <scope>NUCLEOTIDE SEQUENCE</scope>
</reference>
<keyword evidence="1" id="KW-0812">Transmembrane</keyword>
<keyword evidence="3" id="KW-1185">Reference proteome</keyword>
<evidence type="ECO:0000256" key="1">
    <source>
        <dbReference type="SAM" id="Phobius"/>
    </source>
</evidence>
<gene>
    <name evidence="2" type="ORF">Tco_0975397</name>
</gene>
<evidence type="ECO:0000313" key="3">
    <source>
        <dbReference type="Proteomes" id="UP001151760"/>
    </source>
</evidence>
<name>A0ABQ5EE88_9ASTR</name>
<accession>A0ABQ5EE88</accession>
<protein>
    <submittedName>
        <fullName evidence="2">Uncharacterized protein</fullName>
    </submittedName>
</protein>
<sequence length="68" mass="7780">MYKGRSFTTARIAILSLSLIFLMIIIIIKDYDGSVEACRTEEFHADDKGNGLFFLPIFVDDKGETFER</sequence>
<organism evidence="2 3">
    <name type="scientific">Tanacetum coccineum</name>
    <dbReference type="NCBI Taxonomy" id="301880"/>
    <lineage>
        <taxon>Eukaryota</taxon>
        <taxon>Viridiplantae</taxon>
        <taxon>Streptophyta</taxon>
        <taxon>Embryophyta</taxon>
        <taxon>Tracheophyta</taxon>
        <taxon>Spermatophyta</taxon>
        <taxon>Magnoliopsida</taxon>
        <taxon>eudicotyledons</taxon>
        <taxon>Gunneridae</taxon>
        <taxon>Pentapetalae</taxon>
        <taxon>asterids</taxon>
        <taxon>campanulids</taxon>
        <taxon>Asterales</taxon>
        <taxon>Asteraceae</taxon>
        <taxon>Asteroideae</taxon>
        <taxon>Anthemideae</taxon>
        <taxon>Anthemidinae</taxon>
        <taxon>Tanacetum</taxon>
    </lineage>
</organism>
<dbReference type="Proteomes" id="UP001151760">
    <property type="component" value="Unassembled WGS sequence"/>
</dbReference>